<dbReference type="Gene3D" id="3.30.70.1730">
    <property type="match status" value="1"/>
</dbReference>
<dbReference type="InterPro" id="IPR043141">
    <property type="entry name" value="Ribosomal_uL10-like_sf"/>
</dbReference>
<dbReference type="EMBL" id="KB097694">
    <property type="protein sequence ID" value="ESN91846.1"/>
    <property type="molecule type" value="Genomic_DNA"/>
</dbReference>
<evidence type="ECO:0000256" key="4">
    <source>
        <dbReference type="ARBA" id="ARBA00023242"/>
    </source>
</evidence>
<organism evidence="9 10">
    <name type="scientific">Helobdella robusta</name>
    <name type="common">Californian leech</name>
    <dbReference type="NCBI Taxonomy" id="6412"/>
    <lineage>
        <taxon>Eukaryota</taxon>
        <taxon>Metazoa</taxon>
        <taxon>Spiralia</taxon>
        <taxon>Lophotrochozoa</taxon>
        <taxon>Annelida</taxon>
        <taxon>Clitellata</taxon>
        <taxon>Hirudinea</taxon>
        <taxon>Rhynchobdellida</taxon>
        <taxon>Glossiphoniidae</taxon>
        <taxon>Helobdella</taxon>
    </lineage>
</organism>
<dbReference type="PANTHER" id="PTHR45841:SF1">
    <property type="entry name" value="MRNA TURNOVER PROTEIN 4 HOMOLOG"/>
    <property type="match status" value="1"/>
</dbReference>
<dbReference type="OrthoDB" id="10262308at2759"/>
<dbReference type="AlphaFoldDB" id="T1FNS3"/>
<accession>T1FNS3</accession>
<dbReference type="Pfam" id="PF00466">
    <property type="entry name" value="Ribosomal_L10"/>
    <property type="match status" value="1"/>
</dbReference>
<evidence type="ECO:0000313" key="9">
    <source>
        <dbReference type="EnsemblMetazoa" id="HelroP186187"/>
    </source>
</evidence>
<keyword evidence="5" id="KW-0690">Ribosome biogenesis</keyword>
<name>T1FNS3_HELRO</name>
<reference evidence="10" key="1">
    <citation type="submission" date="2012-12" db="EMBL/GenBank/DDBJ databases">
        <authorList>
            <person name="Hellsten U."/>
            <person name="Grimwood J."/>
            <person name="Chapman J.A."/>
            <person name="Shapiro H."/>
            <person name="Aerts A."/>
            <person name="Otillar R.P."/>
            <person name="Terry A.Y."/>
            <person name="Boore J.L."/>
            <person name="Simakov O."/>
            <person name="Marletaz F."/>
            <person name="Cho S.-J."/>
            <person name="Edsinger-Gonzales E."/>
            <person name="Havlak P."/>
            <person name="Kuo D.-H."/>
            <person name="Larsson T."/>
            <person name="Lv J."/>
            <person name="Arendt D."/>
            <person name="Savage R."/>
            <person name="Osoegawa K."/>
            <person name="de Jong P."/>
            <person name="Lindberg D.R."/>
            <person name="Seaver E.C."/>
            <person name="Weisblat D.A."/>
            <person name="Putnam N.H."/>
            <person name="Grigoriev I.V."/>
            <person name="Rokhsar D.S."/>
        </authorList>
    </citation>
    <scope>NUCLEOTIDE SEQUENCE</scope>
</reference>
<dbReference type="CTD" id="20210470"/>
<gene>
    <name evidence="9" type="primary">20210470</name>
    <name evidence="8" type="ORF">HELRODRAFT_186187</name>
</gene>
<dbReference type="InterPro" id="IPR051742">
    <property type="entry name" value="Ribosome_Assembly_uL10"/>
</dbReference>
<dbReference type="CDD" id="cd05796">
    <property type="entry name" value="Ribosomal_P0_like"/>
    <property type="match status" value="1"/>
</dbReference>
<evidence type="ECO:0000259" key="7">
    <source>
        <dbReference type="Pfam" id="PF17777"/>
    </source>
</evidence>
<feature type="compositionally biased region" description="Acidic residues" evidence="6">
    <location>
        <begin position="249"/>
        <end position="261"/>
    </location>
</feature>
<dbReference type="GO" id="GO:0005730">
    <property type="term" value="C:nucleolus"/>
    <property type="evidence" value="ECO:0000318"/>
    <property type="project" value="GO_Central"/>
</dbReference>
<dbReference type="GO" id="GO:0006364">
    <property type="term" value="P:rRNA processing"/>
    <property type="evidence" value="ECO:0000318"/>
    <property type="project" value="GO_Central"/>
</dbReference>
<evidence type="ECO:0000256" key="2">
    <source>
        <dbReference type="ARBA" id="ARBA00008889"/>
    </source>
</evidence>
<dbReference type="GO" id="GO:0030687">
    <property type="term" value="C:preribosome, large subunit precursor"/>
    <property type="evidence" value="ECO:0000318"/>
    <property type="project" value="GO_Central"/>
</dbReference>
<evidence type="ECO:0000256" key="1">
    <source>
        <dbReference type="ARBA" id="ARBA00004046"/>
    </source>
</evidence>
<protein>
    <recommendedName>
        <fullName evidence="5">Ribosome assembly factor mrt4</fullName>
    </recommendedName>
</protein>
<dbReference type="FunFam" id="3.90.105.20:FF:000002">
    <property type="entry name" value="Ribosome assembly factor mrt4"/>
    <property type="match status" value="1"/>
</dbReference>
<feature type="compositionally biased region" description="Acidic residues" evidence="6">
    <location>
        <begin position="273"/>
        <end position="288"/>
    </location>
</feature>
<dbReference type="InterPro" id="IPR043164">
    <property type="entry name" value="Ribosomal_uL10-like_insert_sf"/>
</dbReference>
<dbReference type="GO" id="GO:0000956">
    <property type="term" value="P:nuclear-transcribed mRNA catabolic process"/>
    <property type="evidence" value="ECO:0000318"/>
    <property type="project" value="GO_Central"/>
</dbReference>
<dbReference type="EMBL" id="AMQM01007934">
    <property type="status" value="NOT_ANNOTATED_CDS"/>
    <property type="molecule type" value="Genomic_DNA"/>
</dbReference>
<dbReference type="eggNOG" id="KOG0816">
    <property type="taxonomic scope" value="Eukaryota"/>
</dbReference>
<dbReference type="GO" id="GO:0000027">
    <property type="term" value="P:ribosomal large subunit assembly"/>
    <property type="evidence" value="ECO:0007669"/>
    <property type="project" value="InterPro"/>
</dbReference>
<sequence>MPKSKRNKAVSLTKTKKKGLDNKKLIVTKIHECIEKYKYLYVISVENMRSTKMKDVRQEWGHSRFLFGKNKVMALALGKTKESEHQTNLHRVTDKLRGQTGILFTDTPENDVLKWFESYVKDDYARSGNRAPHTVVLQAGPVPSFSHSIEPQLRQLGLPTSLERGVITLLKEFTVCRKDDVLNPEQARILKLFDHKMSKFRITITAMWTKKSQAFKSFEEYNKKLNEASSKESKTVNIRGEDLKPSETTEVEMQSDNDGDDEIVKNDNVLTSNDDDDDDDDDGAVEDV</sequence>
<dbReference type="EnsemblMetazoa" id="HelroT186187">
    <property type="protein sequence ID" value="HelroP186187"/>
    <property type="gene ID" value="HelroG186187"/>
</dbReference>
<feature type="compositionally biased region" description="Basic and acidic residues" evidence="6">
    <location>
        <begin position="229"/>
        <end position="247"/>
    </location>
</feature>
<evidence type="ECO:0000256" key="6">
    <source>
        <dbReference type="SAM" id="MobiDB-lite"/>
    </source>
</evidence>
<dbReference type="STRING" id="6412.T1FNS3"/>
<comment type="subunit">
    <text evidence="5">Associates with the pre-60S ribosomal particle.</text>
</comment>
<dbReference type="InterPro" id="IPR033867">
    <property type="entry name" value="Mrt4"/>
</dbReference>
<dbReference type="PANTHER" id="PTHR45841">
    <property type="entry name" value="MRNA TURNOVER PROTEIN 4 MRTO4"/>
    <property type="match status" value="1"/>
</dbReference>
<dbReference type="GeneID" id="20210470"/>
<dbReference type="Pfam" id="PF17777">
    <property type="entry name" value="RL10P_insert"/>
    <property type="match status" value="1"/>
</dbReference>
<keyword evidence="4 5" id="KW-0539">Nucleus</keyword>
<dbReference type="GO" id="GO:0042273">
    <property type="term" value="P:ribosomal large subunit biogenesis"/>
    <property type="evidence" value="ECO:0000318"/>
    <property type="project" value="GO_Central"/>
</dbReference>
<keyword evidence="10" id="KW-1185">Reference proteome</keyword>
<comment type="function">
    <text evidence="1 5">Component of the ribosome assembly machinery. Nuclear paralog of the ribosomal protein P0, it binds pre-60S subunits at an early stage of assembly in the nucleolus, and is replaced by P0 in cytoplasmic pre-60S subunits and mature 80S ribosomes.</text>
</comment>
<comment type="similarity">
    <text evidence="2 5">Belongs to the universal ribosomal protein uL10 family.</text>
</comment>
<feature type="domain" description="Large ribosomal subunit protein uL10-like insertion" evidence="7">
    <location>
        <begin position="125"/>
        <end position="194"/>
    </location>
</feature>
<dbReference type="OMA" id="LEWAENY"/>
<evidence type="ECO:0000313" key="10">
    <source>
        <dbReference type="Proteomes" id="UP000015101"/>
    </source>
</evidence>
<evidence type="ECO:0000256" key="3">
    <source>
        <dbReference type="ARBA" id="ARBA00022490"/>
    </source>
</evidence>
<feature type="region of interest" description="Disordered" evidence="6">
    <location>
        <begin position="229"/>
        <end position="288"/>
    </location>
</feature>
<dbReference type="FunFam" id="3.30.70.1730:FF:000005">
    <property type="entry name" value="Ribosome assembly factor mrt4"/>
    <property type="match status" value="1"/>
</dbReference>
<reference evidence="9" key="3">
    <citation type="submission" date="2015-06" db="UniProtKB">
        <authorList>
            <consortium name="EnsemblMetazoa"/>
        </authorList>
    </citation>
    <scope>IDENTIFICATION</scope>
</reference>
<keyword evidence="3 5" id="KW-0963">Cytoplasm</keyword>
<dbReference type="FunCoup" id="T1FNS3">
    <property type="interactions" value="1560"/>
</dbReference>
<proteinExistence type="inferred from homology"/>
<evidence type="ECO:0000313" key="8">
    <source>
        <dbReference type="EMBL" id="ESN91846.1"/>
    </source>
</evidence>
<dbReference type="InterPro" id="IPR040637">
    <property type="entry name" value="Ribosomal_uL10-like_insert"/>
</dbReference>
<dbReference type="KEGG" id="hro:HELRODRAFT_186187"/>
<dbReference type="InParanoid" id="T1FNS3"/>
<evidence type="ECO:0000256" key="5">
    <source>
        <dbReference type="RuleBase" id="RU364039"/>
    </source>
</evidence>
<dbReference type="GO" id="GO:0005737">
    <property type="term" value="C:cytoplasm"/>
    <property type="evidence" value="ECO:0007669"/>
    <property type="project" value="UniProtKB-SubCell"/>
</dbReference>
<dbReference type="InterPro" id="IPR001790">
    <property type="entry name" value="Ribosomal_uL10"/>
</dbReference>
<dbReference type="Proteomes" id="UP000015101">
    <property type="component" value="Unassembled WGS sequence"/>
</dbReference>
<dbReference type="Gene3D" id="3.90.105.20">
    <property type="match status" value="1"/>
</dbReference>
<dbReference type="RefSeq" id="XP_009030032.1">
    <property type="nucleotide sequence ID" value="XM_009031784.1"/>
</dbReference>
<reference evidence="8 10" key="2">
    <citation type="journal article" date="2013" name="Nature">
        <title>Insights into bilaterian evolution from three spiralian genomes.</title>
        <authorList>
            <person name="Simakov O."/>
            <person name="Marletaz F."/>
            <person name="Cho S.J."/>
            <person name="Edsinger-Gonzales E."/>
            <person name="Havlak P."/>
            <person name="Hellsten U."/>
            <person name="Kuo D.H."/>
            <person name="Larsson T."/>
            <person name="Lv J."/>
            <person name="Arendt D."/>
            <person name="Savage R."/>
            <person name="Osoegawa K."/>
            <person name="de Jong P."/>
            <person name="Grimwood J."/>
            <person name="Chapman J.A."/>
            <person name="Shapiro H."/>
            <person name="Aerts A."/>
            <person name="Otillar R.P."/>
            <person name="Terry A.Y."/>
            <person name="Boore J.L."/>
            <person name="Grigoriev I.V."/>
            <person name="Lindberg D.R."/>
            <person name="Seaver E.C."/>
            <person name="Weisblat D.A."/>
            <person name="Putnam N.H."/>
            <person name="Rokhsar D.S."/>
        </authorList>
    </citation>
    <scope>NUCLEOTIDE SEQUENCE</scope>
</reference>
<dbReference type="SUPFAM" id="SSF160369">
    <property type="entry name" value="Ribosomal protein L10-like"/>
    <property type="match status" value="1"/>
</dbReference>
<comment type="subcellular location">
    <subcellularLocation>
        <location evidence="5">Cytoplasm</location>
    </subcellularLocation>
    <subcellularLocation>
        <location evidence="5">Nucleus</location>
        <location evidence="5">Nucleolus</location>
    </subcellularLocation>
</comment>
<dbReference type="HOGENOM" id="CLU_071690_1_0_1"/>